<feature type="binding site" evidence="5">
    <location>
        <position position="223"/>
    </location>
    <ligand>
        <name>(2E)-4-hydroxy-3-methylbut-2-enyl diphosphate</name>
        <dbReference type="ChEBI" id="CHEBI:128753"/>
    </ligand>
</feature>
<dbReference type="EMBL" id="FNZX01000004">
    <property type="protein sequence ID" value="SEK29393.1"/>
    <property type="molecule type" value="Genomic_DNA"/>
</dbReference>
<feature type="binding site" evidence="5">
    <location>
        <position position="75"/>
    </location>
    <ligand>
        <name>isopentenyl diphosphate</name>
        <dbReference type="ChEBI" id="CHEBI:128769"/>
    </ligand>
</feature>
<feature type="binding site" evidence="5">
    <location>
        <position position="224"/>
    </location>
    <ligand>
        <name>isopentenyl diphosphate</name>
        <dbReference type="ChEBI" id="CHEBI:128769"/>
    </ligand>
</feature>
<feature type="binding site" evidence="5">
    <location>
        <position position="223"/>
    </location>
    <ligand>
        <name>isopentenyl diphosphate</name>
        <dbReference type="ChEBI" id="CHEBI:128769"/>
    </ligand>
</feature>
<keyword evidence="3 5" id="KW-0408">Iron</keyword>
<dbReference type="CDD" id="cd13944">
    <property type="entry name" value="lytB_ispH"/>
    <property type="match status" value="1"/>
</dbReference>
<feature type="binding site" evidence="5">
    <location>
        <position position="97"/>
    </location>
    <ligand>
        <name>[4Fe-4S] cluster</name>
        <dbReference type="ChEBI" id="CHEBI:49883"/>
    </ligand>
</feature>
<feature type="binding site" evidence="5">
    <location>
        <position position="222"/>
    </location>
    <ligand>
        <name>(2E)-4-hydroxy-3-methylbut-2-enyl diphosphate</name>
        <dbReference type="ChEBI" id="CHEBI:128753"/>
    </ligand>
</feature>
<dbReference type="UniPathway" id="UPA00059">
    <property type="reaction ID" value="UER00105"/>
</dbReference>
<comment type="catalytic activity">
    <reaction evidence="5">
        <text>isopentenyl diphosphate + 2 oxidized [2Fe-2S]-[ferredoxin] + H2O = (2E)-4-hydroxy-3-methylbut-2-enyl diphosphate + 2 reduced [2Fe-2S]-[ferredoxin] + 2 H(+)</text>
        <dbReference type="Rhea" id="RHEA:24488"/>
        <dbReference type="Rhea" id="RHEA-COMP:10000"/>
        <dbReference type="Rhea" id="RHEA-COMP:10001"/>
        <dbReference type="ChEBI" id="CHEBI:15377"/>
        <dbReference type="ChEBI" id="CHEBI:15378"/>
        <dbReference type="ChEBI" id="CHEBI:33737"/>
        <dbReference type="ChEBI" id="CHEBI:33738"/>
        <dbReference type="ChEBI" id="CHEBI:128753"/>
        <dbReference type="ChEBI" id="CHEBI:128769"/>
        <dbReference type="EC" id="1.17.7.4"/>
    </reaction>
</comment>
<name>A0A1H7FTI1_9FIRM</name>
<keyword evidence="1 5" id="KW-0004">4Fe-4S</keyword>
<dbReference type="Gene3D" id="3.40.1010.20">
    <property type="entry name" value="4-hydroxy-3-methylbut-2-enyl diphosphate reductase, catalytic domain"/>
    <property type="match status" value="2"/>
</dbReference>
<reference evidence="7" key="1">
    <citation type="submission" date="2016-10" db="EMBL/GenBank/DDBJ databases">
        <authorList>
            <person name="Varghese N."/>
        </authorList>
    </citation>
    <scope>NUCLEOTIDE SEQUENCE [LARGE SCALE GENOMIC DNA]</scope>
    <source>
        <strain evidence="7">ACV-9</strain>
    </source>
</reference>
<feature type="binding site" evidence="5">
    <location>
        <position position="222"/>
    </location>
    <ligand>
        <name>isopentenyl diphosphate</name>
        <dbReference type="ChEBI" id="CHEBI:128769"/>
    </ligand>
</feature>
<dbReference type="HAMAP" id="MF_00191">
    <property type="entry name" value="IspH"/>
    <property type="match status" value="1"/>
</dbReference>
<dbReference type="Gene3D" id="3.40.50.11270">
    <property type="match status" value="1"/>
</dbReference>
<dbReference type="GO" id="GO:0046872">
    <property type="term" value="F:metal ion binding"/>
    <property type="evidence" value="ECO:0007669"/>
    <property type="project" value="UniProtKB-KW"/>
</dbReference>
<gene>
    <name evidence="5" type="primary">ispH</name>
    <name evidence="6" type="ORF">SAMN02910377_00483</name>
</gene>
<comment type="function">
    <text evidence="5">Catalyzes the conversion of 1-hydroxy-2-methyl-2-(E)-butenyl 4-diphosphate (HMBPP) into a mixture of isopentenyl diphosphate (IPP) and dimethylallyl diphosphate (DMAPP). Acts in the terminal step of the DOXP/MEP pathway for isoprenoid precursor biosynthesis.</text>
</comment>
<feature type="active site" description="Proton donor" evidence="5">
    <location>
        <position position="127"/>
    </location>
</feature>
<keyword evidence="7" id="KW-1185">Reference proteome</keyword>
<feature type="binding site" evidence="5">
    <location>
        <position position="41"/>
    </location>
    <ligand>
        <name>dimethylallyl diphosphate</name>
        <dbReference type="ChEBI" id="CHEBI:57623"/>
    </ligand>
</feature>
<feature type="binding site" evidence="5">
    <location>
        <position position="224"/>
    </location>
    <ligand>
        <name>(2E)-4-hydroxy-3-methylbut-2-enyl diphosphate</name>
        <dbReference type="ChEBI" id="CHEBI:128753"/>
    </ligand>
</feature>
<feature type="binding site" evidence="5">
    <location>
        <position position="125"/>
    </location>
    <ligand>
        <name>isopentenyl diphosphate</name>
        <dbReference type="ChEBI" id="CHEBI:128769"/>
    </ligand>
</feature>
<evidence type="ECO:0000256" key="5">
    <source>
        <dbReference type="HAMAP-Rule" id="MF_00191"/>
    </source>
</evidence>
<dbReference type="PANTHER" id="PTHR30426">
    <property type="entry name" value="4-HYDROXY-3-METHYLBUT-2-ENYL DIPHOSPHATE REDUCTASE"/>
    <property type="match status" value="1"/>
</dbReference>
<proteinExistence type="inferred from homology"/>
<keyword evidence="5" id="KW-0560">Oxidoreductase</keyword>
<evidence type="ECO:0000313" key="7">
    <source>
        <dbReference type="Proteomes" id="UP000182321"/>
    </source>
</evidence>
<feature type="binding site" evidence="5">
    <location>
        <position position="75"/>
    </location>
    <ligand>
        <name>(2E)-4-hydroxy-3-methylbut-2-enyl diphosphate</name>
        <dbReference type="ChEBI" id="CHEBI:128753"/>
    </ligand>
</feature>
<accession>A0A1H7FTI1</accession>
<comment type="catalytic activity">
    <reaction evidence="5">
        <text>dimethylallyl diphosphate + 2 oxidized [2Fe-2S]-[ferredoxin] + H2O = (2E)-4-hydroxy-3-methylbut-2-enyl diphosphate + 2 reduced [2Fe-2S]-[ferredoxin] + 2 H(+)</text>
        <dbReference type="Rhea" id="RHEA:24825"/>
        <dbReference type="Rhea" id="RHEA-COMP:10000"/>
        <dbReference type="Rhea" id="RHEA-COMP:10001"/>
        <dbReference type="ChEBI" id="CHEBI:15377"/>
        <dbReference type="ChEBI" id="CHEBI:15378"/>
        <dbReference type="ChEBI" id="CHEBI:33737"/>
        <dbReference type="ChEBI" id="CHEBI:33738"/>
        <dbReference type="ChEBI" id="CHEBI:57623"/>
        <dbReference type="ChEBI" id="CHEBI:128753"/>
        <dbReference type="EC" id="1.17.7.4"/>
    </reaction>
</comment>
<feature type="binding site" evidence="5">
    <location>
        <position position="125"/>
    </location>
    <ligand>
        <name>(2E)-4-hydroxy-3-methylbut-2-enyl diphosphate</name>
        <dbReference type="ChEBI" id="CHEBI:128753"/>
    </ligand>
</feature>
<dbReference type="GO" id="GO:0016114">
    <property type="term" value="P:terpenoid biosynthetic process"/>
    <property type="evidence" value="ECO:0007669"/>
    <property type="project" value="UniProtKB-UniRule"/>
</dbReference>
<comment type="cofactor">
    <cofactor evidence="5">
        <name>[4Fe-4S] cluster</name>
        <dbReference type="ChEBI" id="CHEBI:49883"/>
    </cofactor>
    <text evidence="5">Binds 1 [4Fe-4S] cluster per subunit.</text>
</comment>
<sequence length="281" mass="31047">MEVILAKSAGFCFGVQRAVDVVNKQIEEGVSPLYTYGPIIHNEEVVKDFESHGVQVMDEDSNKNYEPGTVIIRSHGVTKAVEEGLKAAGHNVIDATCPFVKKIHRAVDEHSKNGEYIVIIGNPDHPEVRGIVGWINGDKYTVISGEQSAKDFSVNSHDTICIVSQTTFNHNKFQELVEIIKQKGYHIIVLNTICDATNKRQVEAFDIASQVDAMLVIGSKNSSNTQKLYEICKTRCNNTYYIQTADDFQPSDLSSIESVGITAGASTPNNIIEEVQKKCQK</sequence>
<feature type="binding site" evidence="5">
    <location>
        <position position="266"/>
    </location>
    <ligand>
        <name>isopentenyl diphosphate</name>
        <dbReference type="ChEBI" id="CHEBI:128769"/>
    </ligand>
</feature>
<feature type="binding site" evidence="5">
    <location>
        <position position="224"/>
    </location>
    <ligand>
        <name>dimethylallyl diphosphate</name>
        <dbReference type="ChEBI" id="CHEBI:57623"/>
    </ligand>
</feature>
<dbReference type="GO" id="GO:0051539">
    <property type="term" value="F:4 iron, 4 sulfur cluster binding"/>
    <property type="evidence" value="ECO:0007669"/>
    <property type="project" value="UniProtKB-UniRule"/>
</dbReference>
<feature type="binding site" evidence="5">
    <location>
        <position position="266"/>
    </location>
    <ligand>
        <name>(2E)-4-hydroxy-3-methylbut-2-enyl diphosphate</name>
        <dbReference type="ChEBI" id="CHEBI:128753"/>
    </ligand>
</feature>
<feature type="binding site" evidence="5">
    <location>
        <position position="194"/>
    </location>
    <ligand>
        <name>[4Fe-4S] cluster</name>
        <dbReference type="ChEBI" id="CHEBI:49883"/>
    </ligand>
</feature>
<feature type="binding site" evidence="5">
    <location>
        <position position="266"/>
    </location>
    <ligand>
        <name>dimethylallyl diphosphate</name>
        <dbReference type="ChEBI" id="CHEBI:57623"/>
    </ligand>
</feature>
<feature type="binding site" evidence="5">
    <location>
        <position position="125"/>
    </location>
    <ligand>
        <name>dimethylallyl diphosphate</name>
        <dbReference type="ChEBI" id="CHEBI:57623"/>
    </ligand>
</feature>
<dbReference type="PANTHER" id="PTHR30426:SF0">
    <property type="entry name" value="4-HYDROXY-3-METHYLBUT-2-ENYL DIPHOSPHATE REDUCTASE"/>
    <property type="match status" value="1"/>
</dbReference>
<feature type="binding site" evidence="5">
    <location>
        <position position="12"/>
    </location>
    <ligand>
        <name>[4Fe-4S] cluster</name>
        <dbReference type="ChEBI" id="CHEBI:49883"/>
    </ligand>
</feature>
<dbReference type="GO" id="GO:0050992">
    <property type="term" value="P:dimethylallyl diphosphate biosynthetic process"/>
    <property type="evidence" value="ECO:0007669"/>
    <property type="project" value="UniProtKB-UniRule"/>
</dbReference>
<dbReference type="EC" id="1.17.7.4" evidence="5"/>
<feature type="binding site" evidence="5">
    <location>
        <position position="75"/>
    </location>
    <ligand>
        <name>dimethylallyl diphosphate</name>
        <dbReference type="ChEBI" id="CHEBI:57623"/>
    </ligand>
</feature>
<feature type="binding site" evidence="5">
    <location>
        <position position="223"/>
    </location>
    <ligand>
        <name>dimethylallyl diphosphate</name>
        <dbReference type="ChEBI" id="CHEBI:57623"/>
    </ligand>
</feature>
<feature type="binding site" evidence="5">
    <location>
        <position position="222"/>
    </location>
    <ligand>
        <name>dimethylallyl diphosphate</name>
        <dbReference type="ChEBI" id="CHEBI:57623"/>
    </ligand>
</feature>
<dbReference type="NCBIfam" id="TIGR00216">
    <property type="entry name" value="ispH_lytB"/>
    <property type="match status" value="1"/>
</dbReference>
<dbReference type="Proteomes" id="UP000182321">
    <property type="component" value="Unassembled WGS sequence"/>
</dbReference>
<dbReference type="GO" id="GO:0051745">
    <property type="term" value="F:4-hydroxy-3-methylbut-2-enyl diphosphate reductase activity"/>
    <property type="evidence" value="ECO:0007669"/>
    <property type="project" value="UniProtKB-UniRule"/>
</dbReference>
<comment type="pathway">
    <text evidence="5">Isoprenoid biosynthesis; dimethylallyl diphosphate biosynthesis; dimethylallyl diphosphate from (2E)-4-hydroxy-3-methylbutenyl diphosphate: step 1/1.</text>
</comment>
<dbReference type="InterPro" id="IPR003451">
    <property type="entry name" value="LytB/IspH"/>
</dbReference>
<comment type="similarity">
    <text evidence="5">Belongs to the IspH family.</text>
</comment>
<keyword evidence="5" id="KW-0414">Isoprene biosynthesis</keyword>
<dbReference type="GO" id="GO:0019288">
    <property type="term" value="P:isopentenyl diphosphate biosynthetic process, methylerythritol 4-phosphate pathway"/>
    <property type="evidence" value="ECO:0007669"/>
    <property type="project" value="UniProtKB-UniRule"/>
</dbReference>
<evidence type="ECO:0000313" key="6">
    <source>
        <dbReference type="EMBL" id="SEK29393.1"/>
    </source>
</evidence>
<evidence type="ECO:0000256" key="4">
    <source>
        <dbReference type="ARBA" id="ARBA00023014"/>
    </source>
</evidence>
<protein>
    <recommendedName>
        <fullName evidence="5">4-hydroxy-3-methylbut-2-enyl diphosphate reductase</fullName>
        <shortName evidence="5">HMBPP reductase</shortName>
        <ecNumber evidence="5">1.17.7.4</ecNumber>
    </recommendedName>
</protein>
<keyword evidence="4 5" id="KW-0411">Iron-sulfur</keyword>
<evidence type="ECO:0000256" key="1">
    <source>
        <dbReference type="ARBA" id="ARBA00022485"/>
    </source>
</evidence>
<dbReference type="UniPathway" id="UPA00056">
    <property type="reaction ID" value="UER00097"/>
</dbReference>
<organism evidence="6 7">
    <name type="scientific">Pseudobutyrivibrio ruminis</name>
    <dbReference type="NCBI Taxonomy" id="46206"/>
    <lineage>
        <taxon>Bacteria</taxon>
        <taxon>Bacillati</taxon>
        <taxon>Bacillota</taxon>
        <taxon>Clostridia</taxon>
        <taxon>Lachnospirales</taxon>
        <taxon>Lachnospiraceae</taxon>
        <taxon>Pseudobutyrivibrio</taxon>
    </lineage>
</organism>
<dbReference type="Pfam" id="PF02401">
    <property type="entry name" value="LYTB"/>
    <property type="match status" value="1"/>
</dbReference>
<feature type="binding site" evidence="5">
    <location>
        <position position="41"/>
    </location>
    <ligand>
        <name>isopentenyl diphosphate</name>
        <dbReference type="ChEBI" id="CHEBI:128769"/>
    </ligand>
</feature>
<dbReference type="RefSeq" id="WP_044934558.1">
    <property type="nucleotide sequence ID" value="NZ_FNZX01000004.1"/>
</dbReference>
<evidence type="ECO:0000256" key="3">
    <source>
        <dbReference type="ARBA" id="ARBA00023004"/>
    </source>
</evidence>
<feature type="binding site" evidence="5">
    <location>
        <position position="41"/>
    </location>
    <ligand>
        <name>(2E)-4-hydroxy-3-methylbut-2-enyl diphosphate</name>
        <dbReference type="ChEBI" id="CHEBI:128753"/>
    </ligand>
</feature>
<keyword evidence="2 5" id="KW-0479">Metal-binding</keyword>
<feature type="binding site" evidence="5">
    <location>
        <position position="166"/>
    </location>
    <ligand>
        <name>(2E)-4-hydroxy-3-methylbut-2-enyl diphosphate</name>
        <dbReference type="ChEBI" id="CHEBI:128753"/>
    </ligand>
</feature>
<comment type="pathway">
    <text evidence="5">Isoprenoid biosynthesis; isopentenyl diphosphate biosynthesis via DXP pathway; isopentenyl diphosphate from 1-deoxy-D-xylulose 5-phosphate: step 6/6.</text>
</comment>
<dbReference type="AlphaFoldDB" id="A0A1H7FTI1"/>
<evidence type="ECO:0000256" key="2">
    <source>
        <dbReference type="ARBA" id="ARBA00022723"/>
    </source>
</evidence>